<dbReference type="GO" id="GO:0005886">
    <property type="term" value="C:plasma membrane"/>
    <property type="evidence" value="ECO:0007669"/>
    <property type="project" value="UniProtKB-SubCell"/>
</dbReference>
<keyword evidence="3 6" id="KW-0812">Transmembrane</keyword>
<dbReference type="Pfam" id="PF02743">
    <property type="entry name" value="dCache_1"/>
    <property type="match status" value="1"/>
</dbReference>
<dbReference type="CDD" id="cd12912">
    <property type="entry name" value="PDC2_MCP_like"/>
    <property type="match status" value="1"/>
</dbReference>
<evidence type="ECO:0000259" key="7">
    <source>
        <dbReference type="Pfam" id="PF02743"/>
    </source>
</evidence>
<gene>
    <name evidence="8" type="ORF">NJ959_18915</name>
</gene>
<evidence type="ECO:0000256" key="1">
    <source>
        <dbReference type="ARBA" id="ARBA00004651"/>
    </source>
</evidence>
<dbReference type="EMBL" id="JAMZMM010000208">
    <property type="protein sequence ID" value="MCP2730502.1"/>
    <property type="molecule type" value="Genomic_DNA"/>
</dbReference>
<keyword evidence="9" id="KW-1185">Reference proteome</keyword>
<keyword evidence="2" id="KW-1003">Cell membrane</keyword>
<feature type="transmembrane region" description="Helical" evidence="6">
    <location>
        <begin position="289"/>
        <end position="308"/>
    </location>
</feature>
<keyword evidence="4 6" id="KW-1133">Transmembrane helix</keyword>
<keyword evidence="5 6" id="KW-0472">Membrane</keyword>
<evidence type="ECO:0000256" key="6">
    <source>
        <dbReference type="SAM" id="Phobius"/>
    </source>
</evidence>
<feature type="domain" description="Cache" evidence="7">
    <location>
        <begin position="18"/>
        <end position="272"/>
    </location>
</feature>
<dbReference type="InterPro" id="IPR033479">
    <property type="entry name" value="dCache_1"/>
</dbReference>
<feature type="transmembrane region" description="Helical" evidence="6">
    <location>
        <begin position="320"/>
        <end position="340"/>
    </location>
</feature>
<dbReference type="Proteomes" id="UP001204953">
    <property type="component" value="Unassembled WGS sequence"/>
</dbReference>
<feature type="transmembrane region" description="Helical" evidence="6">
    <location>
        <begin position="556"/>
        <end position="577"/>
    </location>
</feature>
<evidence type="ECO:0000256" key="5">
    <source>
        <dbReference type="ARBA" id="ARBA00023136"/>
    </source>
</evidence>
<comment type="subcellular location">
    <subcellularLocation>
        <location evidence="1">Cell membrane</location>
        <topology evidence="1">Multi-pass membrane protein</topology>
    </subcellularLocation>
</comment>
<protein>
    <submittedName>
        <fullName evidence="8">Cache domain-containing protein</fullName>
    </submittedName>
</protein>
<accession>A0AAE3KTG4</accession>
<feature type="transmembrane region" description="Helical" evidence="6">
    <location>
        <begin position="659"/>
        <end position="677"/>
    </location>
</feature>
<reference evidence="8" key="1">
    <citation type="submission" date="2022-06" db="EMBL/GenBank/DDBJ databases">
        <title>New cyanobacteria of genus Symplocastrum in benthos of Lake Baikal.</title>
        <authorList>
            <person name="Sorokovikova E."/>
            <person name="Tikhonova I."/>
            <person name="Krasnopeev A."/>
            <person name="Evseev P."/>
            <person name="Gladkikh A."/>
            <person name="Belykh O."/>
        </authorList>
    </citation>
    <scope>NUCLEOTIDE SEQUENCE</scope>
    <source>
        <strain evidence="8">BBK-W-15</strain>
    </source>
</reference>
<feature type="transmembrane region" description="Helical" evidence="6">
    <location>
        <begin position="619"/>
        <end position="639"/>
    </location>
</feature>
<evidence type="ECO:0000256" key="3">
    <source>
        <dbReference type="ARBA" id="ARBA00022692"/>
    </source>
</evidence>
<proteinExistence type="predicted"/>
<evidence type="ECO:0000313" key="9">
    <source>
        <dbReference type="Proteomes" id="UP001204953"/>
    </source>
</evidence>
<dbReference type="AlphaFoldDB" id="A0AAE3KTG4"/>
<feature type="transmembrane region" description="Helical" evidence="6">
    <location>
        <begin position="589"/>
        <end position="607"/>
    </location>
</feature>
<evidence type="ECO:0000313" key="8">
    <source>
        <dbReference type="EMBL" id="MCP2730502.1"/>
    </source>
</evidence>
<comment type="caution">
    <text evidence="8">The sequence shown here is derived from an EMBL/GenBank/DDBJ whole genome shotgun (WGS) entry which is preliminary data.</text>
</comment>
<evidence type="ECO:0000256" key="2">
    <source>
        <dbReference type="ARBA" id="ARBA00022475"/>
    </source>
</evidence>
<sequence>MEVSWYWRHQKKRLEAAKIEAKQTAVQSSKEIGEKLQKLQDTANGIASDLTSGSLTKEQLLDRLKKDLEKNPDFLEIGAAYTPFSYEQKTRLYAPFYTRKNKIVQQRKIEEDYDYTTPDTDWYHQTLERGSFLPEPYFDESSKEIIVDYDTAFYESNRETKAKKPIGVIYANLSQDKLNESVREIKLGKSGYTFILSQKGVFISHPSLTYVKEQKTIFALAQASKNHKLKEIGDKAIKNQSAEIDFFDPVTQQEALVILEPIPLRGWTMGVVILKDDSETSDKTRRQTLIRITIESIVFLFFLSVLILRADRGNMKRLGAVSCLISLFYVSGIGFIWYLALAEKIYNNNRNLLLSESNVNNYLKDRFSLAKKANRKPPLLIPTGLFVQQIKFNSANDVFISGYIWQKYTDGVHDGVSREFIFPEGNEITLEEMYKYKDKGSEVIGWYFEATFRESFDFSHYPFDFNDVWLRLWPKDFHRQDLDREVILVPDFSAYDLIYPLAKPGLEKDFVLEGWLLQSSFFEYKFNDYNTNFGIPNTVSQKDYPELYFTVILKRAFLGILIARIVPLSVVAFLLFLMMLLGKENATEIIVACGGFIFIVILDQISVRQAIAWKGILYFEYFYFIIYLFILIVALNALLWKLNKNIPVINYQNNRIPKLLYWPSLLGTLLLITIFTFY</sequence>
<dbReference type="RefSeq" id="WP_254013259.1">
    <property type="nucleotide sequence ID" value="NZ_JAMZMM010000208.1"/>
</dbReference>
<dbReference type="Gene3D" id="3.30.450.20">
    <property type="entry name" value="PAS domain"/>
    <property type="match status" value="2"/>
</dbReference>
<name>A0AAE3KTG4_9CYAN</name>
<organism evidence="8 9">
    <name type="scientific">Limnofasciculus baicalensis BBK-W-15</name>
    <dbReference type="NCBI Taxonomy" id="2699891"/>
    <lineage>
        <taxon>Bacteria</taxon>
        <taxon>Bacillati</taxon>
        <taxon>Cyanobacteriota</taxon>
        <taxon>Cyanophyceae</taxon>
        <taxon>Coleofasciculales</taxon>
        <taxon>Coleofasciculaceae</taxon>
        <taxon>Limnofasciculus</taxon>
        <taxon>Limnofasciculus baicalensis</taxon>
    </lineage>
</organism>
<evidence type="ECO:0000256" key="4">
    <source>
        <dbReference type="ARBA" id="ARBA00022989"/>
    </source>
</evidence>
<dbReference type="CDD" id="cd12913">
    <property type="entry name" value="PDC1_MCP_like"/>
    <property type="match status" value="1"/>
</dbReference>